<accession>A0A1G9SLA9</accession>
<name>A0A1G9SLA9_9SPHI</name>
<dbReference type="RefSeq" id="WP_090704146.1">
    <property type="nucleotide sequence ID" value="NZ_FNHH01000010.1"/>
</dbReference>
<dbReference type="InterPro" id="IPR006680">
    <property type="entry name" value="Amidohydro-rel"/>
</dbReference>
<dbReference type="Pfam" id="PF04909">
    <property type="entry name" value="Amidohydro_2"/>
    <property type="match status" value="1"/>
</dbReference>
<dbReference type="GO" id="GO:0016831">
    <property type="term" value="F:carboxy-lyase activity"/>
    <property type="evidence" value="ECO:0007669"/>
    <property type="project" value="InterPro"/>
</dbReference>
<evidence type="ECO:0000256" key="1">
    <source>
        <dbReference type="ARBA" id="ARBA00023239"/>
    </source>
</evidence>
<sequence length="270" mass="30477">MLVDINAFVGHWPYRNLRGNNLKDLLQRMNTYGVDKALVSNLNGIFYVDGQIANEELFAELNSDASFKDRFILFATINPILPWWRDALETCHKEFGMKGIRIFPHYHHYKLTDAACIEMVKAARDLGMPVSIPLRMTDLRERSWLDVDKAISYNDVAALVSKVPDAKYMILEARITDGQEPTTAESVKILKAADVLFDTSRGSGVVVKGPNSESLTYLLENFGADKLAFGTETPFVDYTSPFLRLGAFKAINETEKQKVWSGNAMRMLKL</sequence>
<gene>
    <name evidence="3" type="ORF">SAMN05421813_110109</name>
</gene>
<dbReference type="AlphaFoldDB" id="A0A1G9SLA9"/>
<evidence type="ECO:0000259" key="2">
    <source>
        <dbReference type="Pfam" id="PF04909"/>
    </source>
</evidence>
<dbReference type="InterPro" id="IPR032466">
    <property type="entry name" value="Metal_Hydrolase"/>
</dbReference>
<dbReference type="InterPro" id="IPR032465">
    <property type="entry name" value="ACMSD"/>
</dbReference>
<dbReference type="OrthoDB" id="641578at2"/>
<feature type="domain" description="Amidohydrolase-related" evidence="2">
    <location>
        <begin position="77"/>
        <end position="270"/>
    </location>
</feature>
<keyword evidence="4" id="KW-1185">Reference proteome</keyword>
<dbReference type="STRING" id="990371.SAMN05421813_110109"/>
<dbReference type="PANTHER" id="PTHR21240">
    <property type="entry name" value="2-AMINO-3-CARBOXYLMUCONATE-6-SEMIALDEHYDE DECARBOXYLASE"/>
    <property type="match status" value="1"/>
</dbReference>
<proteinExistence type="predicted"/>
<organism evidence="3 4">
    <name type="scientific">Daejeonella rubra</name>
    <dbReference type="NCBI Taxonomy" id="990371"/>
    <lineage>
        <taxon>Bacteria</taxon>
        <taxon>Pseudomonadati</taxon>
        <taxon>Bacteroidota</taxon>
        <taxon>Sphingobacteriia</taxon>
        <taxon>Sphingobacteriales</taxon>
        <taxon>Sphingobacteriaceae</taxon>
        <taxon>Daejeonella</taxon>
    </lineage>
</organism>
<dbReference type="GO" id="GO:0016787">
    <property type="term" value="F:hydrolase activity"/>
    <property type="evidence" value="ECO:0007669"/>
    <property type="project" value="InterPro"/>
</dbReference>
<dbReference type="Proteomes" id="UP000199226">
    <property type="component" value="Unassembled WGS sequence"/>
</dbReference>
<dbReference type="SUPFAM" id="SSF51556">
    <property type="entry name" value="Metallo-dependent hydrolases"/>
    <property type="match status" value="1"/>
</dbReference>
<dbReference type="EMBL" id="FNHH01000010">
    <property type="protein sequence ID" value="SDM36274.1"/>
    <property type="molecule type" value="Genomic_DNA"/>
</dbReference>
<dbReference type="Gene3D" id="3.20.20.140">
    <property type="entry name" value="Metal-dependent hydrolases"/>
    <property type="match status" value="1"/>
</dbReference>
<evidence type="ECO:0000313" key="4">
    <source>
        <dbReference type="Proteomes" id="UP000199226"/>
    </source>
</evidence>
<keyword evidence="1" id="KW-0456">Lyase</keyword>
<reference evidence="4" key="1">
    <citation type="submission" date="2016-10" db="EMBL/GenBank/DDBJ databases">
        <authorList>
            <person name="Varghese N."/>
            <person name="Submissions S."/>
        </authorList>
    </citation>
    <scope>NUCLEOTIDE SEQUENCE [LARGE SCALE GENOMIC DNA]</scope>
    <source>
        <strain evidence="4">DSM 24536</strain>
    </source>
</reference>
<evidence type="ECO:0000313" key="3">
    <source>
        <dbReference type="EMBL" id="SDM36274.1"/>
    </source>
</evidence>
<protein>
    <recommendedName>
        <fullName evidence="2">Amidohydrolase-related domain-containing protein</fullName>
    </recommendedName>
</protein>